<name>A0A2T6KF03_9RHOB</name>
<comment type="caution">
    <text evidence="1">The sequence shown here is derived from an EMBL/GenBank/DDBJ whole genome shotgun (WGS) entry which is preliminary data.</text>
</comment>
<evidence type="ECO:0000313" key="1">
    <source>
        <dbReference type="EMBL" id="PUB13706.1"/>
    </source>
</evidence>
<keyword evidence="2" id="KW-1185">Reference proteome</keyword>
<proteinExistence type="predicted"/>
<protein>
    <submittedName>
        <fullName evidence="1">Uncharacterized protein</fullName>
    </submittedName>
</protein>
<dbReference type="EMBL" id="QBUD01000007">
    <property type="protein sequence ID" value="PUB13706.1"/>
    <property type="molecule type" value="Genomic_DNA"/>
</dbReference>
<accession>A0A2T6KF03</accession>
<gene>
    <name evidence="1" type="ORF">C8N45_107167</name>
</gene>
<organism evidence="1 2">
    <name type="scientific">Yoonia sediminilitoris</name>
    <dbReference type="NCBI Taxonomy" id="1286148"/>
    <lineage>
        <taxon>Bacteria</taxon>
        <taxon>Pseudomonadati</taxon>
        <taxon>Pseudomonadota</taxon>
        <taxon>Alphaproteobacteria</taxon>
        <taxon>Rhodobacterales</taxon>
        <taxon>Paracoccaceae</taxon>
        <taxon>Yoonia</taxon>
    </lineage>
</organism>
<evidence type="ECO:0000313" key="2">
    <source>
        <dbReference type="Proteomes" id="UP000244523"/>
    </source>
</evidence>
<dbReference type="AlphaFoldDB" id="A0A2T6KF03"/>
<reference evidence="1 2" key="1">
    <citation type="submission" date="2018-04" db="EMBL/GenBank/DDBJ databases">
        <title>Genomic Encyclopedia of Archaeal and Bacterial Type Strains, Phase II (KMG-II): from individual species to whole genera.</title>
        <authorList>
            <person name="Goeker M."/>
        </authorList>
    </citation>
    <scope>NUCLEOTIDE SEQUENCE [LARGE SCALE GENOMIC DNA]</scope>
    <source>
        <strain evidence="1 2">DSM 29955</strain>
    </source>
</reference>
<sequence>MISVLDALSALRTEDREALMEVLDQILCYRFPVISLIRRQRELSEIDRSLRSIQMLIEQTAEWIGEEDPDWLYVSDQTAENPGELLVHLASGIEPVGEMLVQEALRRYARAGRISSIQSEALGYAAWLRSELDGLSLVMHEDDAFGHALGAAERPLKLIKVMRALVMSHYFKDENDLDLWDVLFAVENMGDRGLSSHGFSRAAIAEKLNSGLLRDQDDPWTRDRVKYVTGRFYGTIAPRLAQKLNQYADTAAAE</sequence>
<dbReference type="Proteomes" id="UP000244523">
    <property type="component" value="Unassembled WGS sequence"/>
</dbReference>